<organism evidence="1 2">
    <name type="scientific">Postia placenta MAD-698-R-SB12</name>
    <dbReference type="NCBI Taxonomy" id="670580"/>
    <lineage>
        <taxon>Eukaryota</taxon>
        <taxon>Fungi</taxon>
        <taxon>Dikarya</taxon>
        <taxon>Basidiomycota</taxon>
        <taxon>Agaricomycotina</taxon>
        <taxon>Agaricomycetes</taxon>
        <taxon>Polyporales</taxon>
        <taxon>Adustoporiaceae</taxon>
        <taxon>Rhodonia</taxon>
    </lineage>
</organism>
<dbReference type="Proteomes" id="UP000194127">
    <property type="component" value="Unassembled WGS sequence"/>
</dbReference>
<name>A0A1X6MM10_9APHY</name>
<proteinExistence type="predicted"/>
<evidence type="ECO:0000313" key="2">
    <source>
        <dbReference type="Proteomes" id="UP000194127"/>
    </source>
</evidence>
<dbReference type="EMBL" id="KZ110608">
    <property type="protein sequence ID" value="OSX57410.1"/>
    <property type="molecule type" value="Genomic_DNA"/>
</dbReference>
<accession>A0A1X6MM10</accession>
<dbReference type="RefSeq" id="XP_024334204.1">
    <property type="nucleotide sequence ID" value="XM_024477180.1"/>
</dbReference>
<evidence type="ECO:0000313" key="1">
    <source>
        <dbReference type="EMBL" id="OSX57410.1"/>
    </source>
</evidence>
<gene>
    <name evidence="1" type="ORF">POSPLADRAFT_1036894</name>
</gene>
<keyword evidence="2" id="KW-1185">Reference proteome</keyword>
<sequence length="237" mass="26593">MFATQRARKANARRLVLQPASLSGSITDQGLRTLWGIDGKRATANRASMDHEQNVRTPREHTERWISSPLVLAESTLCCHGNPNIEFIEWERTLRDLPIWECHQRRSEIIHAAQLQRFSVNASWTSTWSTFLAIHAQKKGIRVCCPNLTSFIPAWRTRAIATDMGAIFLFPSADALVYVSLNPKHVHFTDVQLGTRRLNPPIVVNLVSKIRHAPLKRSAAVADEASALTDGQDGNNE</sequence>
<dbReference type="GeneID" id="36322130"/>
<reference evidence="1 2" key="1">
    <citation type="submission" date="2017-04" db="EMBL/GenBank/DDBJ databases">
        <title>Genome Sequence of the Model Brown-Rot Fungus Postia placenta SB12.</title>
        <authorList>
            <consortium name="DOE Joint Genome Institute"/>
            <person name="Gaskell J."/>
            <person name="Kersten P."/>
            <person name="Larrondo L.F."/>
            <person name="Canessa P."/>
            <person name="Martinez D."/>
            <person name="Hibbett D."/>
            <person name="Schmoll M."/>
            <person name="Kubicek C.P."/>
            <person name="Martinez A.T."/>
            <person name="Yadav J."/>
            <person name="Master E."/>
            <person name="Magnuson J.K."/>
            <person name="James T."/>
            <person name="Yaver D."/>
            <person name="Berka R."/>
            <person name="Labutti K."/>
            <person name="Lipzen A."/>
            <person name="Aerts A."/>
            <person name="Barry K."/>
            <person name="Henrissat B."/>
            <person name="Blanchette R."/>
            <person name="Grigoriev I."/>
            <person name="Cullen D."/>
        </authorList>
    </citation>
    <scope>NUCLEOTIDE SEQUENCE [LARGE SCALE GENOMIC DNA]</scope>
    <source>
        <strain evidence="1 2">MAD-698-R-SB12</strain>
    </source>
</reference>
<dbReference type="AlphaFoldDB" id="A0A1X6MM10"/>
<protein>
    <submittedName>
        <fullName evidence="1">Uncharacterized protein</fullName>
    </submittedName>
</protein>